<feature type="domain" description="TACO1/YebC-like N-terminal" evidence="9">
    <location>
        <begin position="5"/>
        <end position="75"/>
    </location>
</feature>
<feature type="domain" description="TACO1/YebC-like second and third" evidence="8">
    <location>
        <begin position="82"/>
        <end position="237"/>
    </location>
</feature>
<dbReference type="InterPro" id="IPR049083">
    <property type="entry name" value="TACO1_YebC_N"/>
</dbReference>
<evidence type="ECO:0000256" key="4">
    <source>
        <dbReference type="ARBA" id="ARBA00023125"/>
    </source>
</evidence>
<keyword evidence="3 6" id="KW-0805">Transcription regulation</keyword>
<evidence type="ECO:0000259" key="9">
    <source>
        <dbReference type="Pfam" id="PF20772"/>
    </source>
</evidence>
<dbReference type="PANTHER" id="PTHR12532:SF6">
    <property type="entry name" value="TRANSCRIPTIONAL REGULATORY PROTEIN YEBC-RELATED"/>
    <property type="match status" value="1"/>
</dbReference>
<dbReference type="InterPro" id="IPR017856">
    <property type="entry name" value="Integrase-like_N"/>
</dbReference>
<dbReference type="EMBL" id="JBDKXB010000015">
    <property type="protein sequence ID" value="MEY6433053.1"/>
    <property type="molecule type" value="Genomic_DNA"/>
</dbReference>
<accession>A0ABV4BEU4</accession>
<proteinExistence type="inferred from homology"/>
<comment type="caution">
    <text evidence="10">The sequence shown here is derived from an EMBL/GenBank/DDBJ whole genome shotgun (WGS) entry which is preliminary data.</text>
</comment>
<dbReference type="Gene3D" id="3.30.70.980">
    <property type="match status" value="2"/>
</dbReference>
<dbReference type="SUPFAM" id="SSF75625">
    <property type="entry name" value="YebC-like"/>
    <property type="match status" value="1"/>
</dbReference>
<comment type="subcellular location">
    <subcellularLocation>
        <location evidence="6">Cytoplasm</location>
    </subcellularLocation>
</comment>
<evidence type="ECO:0000256" key="5">
    <source>
        <dbReference type="ARBA" id="ARBA00023163"/>
    </source>
</evidence>
<dbReference type="InterPro" id="IPR029072">
    <property type="entry name" value="YebC-like"/>
</dbReference>
<reference evidence="10 11" key="1">
    <citation type="submission" date="2024-05" db="EMBL/GenBank/DDBJ databases">
        <title>Genome Sequence and Characterization of the New Strain Purple Sulfur Bacterium of Genus Thioalkalicoccus.</title>
        <authorList>
            <person name="Bryantseva I.A."/>
            <person name="Kyndt J.A."/>
            <person name="Imhoff J.F."/>
        </authorList>
    </citation>
    <scope>NUCLEOTIDE SEQUENCE [LARGE SCALE GENOMIC DNA]</scope>
    <source>
        <strain evidence="10 11">Um2</strain>
    </source>
</reference>
<keyword evidence="4 6" id="KW-0238">DNA-binding</keyword>
<sequence length="249" mass="26768">MAGHSKWANIKHRKAAQDKQRGKVWTKLIREVTVAAREGGADPTANPRLRLAMDKAFGANMPRDTVERAIKRGAGDTEGENYEEIRYEGYGPGGTALMVDCLTDNRNRTAAEVRHAFSKHGGNLGTDGSVAYLFTKQGIISFQPGTNEDAVIEVALEAGADDVVVNDDSSLDVITTPDGFAAVKEALTAAGFDTEAAEITFNASTQAELDADTAERLLKLVEVLEDLDDVQEVYHNADIADEIMAALDA</sequence>
<evidence type="ECO:0000256" key="1">
    <source>
        <dbReference type="ARBA" id="ARBA00008724"/>
    </source>
</evidence>
<dbReference type="InterPro" id="IPR026564">
    <property type="entry name" value="Transcrip_reg_TACO1-like_dom3"/>
</dbReference>
<dbReference type="NCBIfam" id="NF009044">
    <property type="entry name" value="PRK12378.1"/>
    <property type="match status" value="1"/>
</dbReference>
<comment type="similarity">
    <text evidence="1 6">Belongs to the TACO1 family.</text>
</comment>
<dbReference type="NCBIfam" id="NF001030">
    <property type="entry name" value="PRK00110.1"/>
    <property type="match status" value="1"/>
</dbReference>
<dbReference type="Proteomes" id="UP001564408">
    <property type="component" value="Unassembled WGS sequence"/>
</dbReference>
<evidence type="ECO:0000313" key="11">
    <source>
        <dbReference type="Proteomes" id="UP001564408"/>
    </source>
</evidence>
<evidence type="ECO:0000256" key="3">
    <source>
        <dbReference type="ARBA" id="ARBA00023015"/>
    </source>
</evidence>
<dbReference type="NCBIfam" id="TIGR01033">
    <property type="entry name" value="YebC/PmpR family DNA-binding transcriptional regulator"/>
    <property type="match status" value="1"/>
</dbReference>
<feature type="region of interest" description="Disordered" evidence="7">
    <location>
        <begin position="1"/>
        <end position="22"/>
    </location>
</feature>
<protein>
    <recommendedName>
        <fullName evidence="6">Probable transcriptional regulatory protein ABC977_11620</fullName>
    </recommendedName>
</protein>
<dbReference type="Gene3D" id="1.10.10.200">
    <property type="match status" value="1"/>
</dbReference>
<evidence type="ECO:0000259" key="8">
    <source>
        <dbReference type="Pfam" id="PF01709"/>
    </source>
</evidence>
<dbReference type="InterPro" id="IPR048300">
    <property type="entry name" value="TACO1_YebC-like_2nd/3rd_dom"/>
</dbReference>
<keyword evidence="11" id="KW-1185">Reference proteome</keyword>
<dbReference type="InterPro" id="IPR002876">
    <property type="entry name" value="Transcrip_reg_TACO1-like"/>
</dbReference>
<evidence type="ECO:0000313" key="10">
    <source>
        <dbReference type="EMBL" id="MEY6433053.1"/>
    </source>
</evidence>
<evidence type="ECO:0000256" key="7">
    <source>
        <dbReference type="SAM" id="MobiDB-lite"/>
    </source>
</evidence>
<gene>
    <name evidence="10" type="ORF">ABC977_11620</name>
</gene>
<organism evidence="10 11">
    <name type="scientific">Thioalkalicoccus limnaeus</name>
    <dbReference type="NCBI Taxonomy" id="120681"/>
    <lineage>
        <taxon>Bacteria</taxon>
        <taxon>Pseudomonadati</taxon>
        <taxon>Pseudomonadota</taxon>
        <taxon>Gammaproteobacteria</taxon>
        <taxon>Chromatiales</taxon>
        <taxon>Chromatiaceae</taxon>
        <taxon>Thioalkalicoccus</taxon>
    </lineage>
</organism>
<keyword evidence="5 6" id="KW-0804">Transcription</keyword>
<dbReference type="PANTHER" id="PTHR12532">
    <property type="entry name" value="TRANSLATIONAL ACTIVATOR OF CYTOCHROME C OXIDASE 1"/>
    <property type="match status" value="1"/>
</dbReference>
<dbReference type="RefSeq" id="WP_369667440.1">
    <property type="nucleotide sequence ID" value="NZ_JBDKXB010000015.1"/>
</dbReference>
<keyword evidence="2 6" id="KW-0963">Cytoplasm</keyword>
<dbReference type="GO" id="GO:0003677">
    <property type="term" value="F:DNA binding"/>
    <property type="evidence" value="ECO:0007669"/>
    <property type="project" value="UniProtKB-KW"/>
</dbReference>
<evidence type="ECO:0000256" key="2">
    <source>
        <dbReference type="ARBA" id="ARBA00022490"/>
    </source>
</evidence>
<evidence type="ECO:0000256" key="6">
    <source>
        <dbReference type="HAMAP-Rule" id="MF_00693"/>
    </source>
</evidence>
<dbReference type="Pfam" id="PF01709">
    <property type="entry name" value="Transcrip_reg"/>
    <property type="match status" value="1"/>
</dbReference>
<dbReference type="HAMAP" id="MF_00693">
    <property type="entry name" value="Transcrip_reg_TACO1"/>
    <property type="match status" value="1"/>
</dbReference>
<dbReference type="Pfam" id="PF20772">
    <property type="entry name" value="TACO1_YebC_N"/>
    <property type="match status" value="1"/>
</dbReference>
<name>A0ABV4BEU4_9GAMM</name>